<dbReference type="GO" id="GO:0000428">
    <property type="term" value="C:DNA-directed RNA polymerase complex"/>
    <property type="evidence" value="ECO:0007669"/>
    <property type="project" value="UniProtKB-KW"/>
</dbReference>
<dbReference type="NCBIfam" id="TIGR00690">
    <property type="entry name" value="rpoZ"/>
    <property type="match status" value="1"/>
</dbReference>
<comment type="function">
    <text evidence="11">Promotes RNA polymerase assembly. Latches the N- and C-terminal regions of the beta' subunit thereby facilitating its interaction with the beta and alpha subunits.</text>
</comment>
<dbReference type="STRING" id="450851.PHZ_c1881"/>
<dbReference type="PANTHER" id="PTHR34476">
    <property type="entry name" value="DNA-DIRECTED RNA POLYMERASE SUBUNIT OMEGA"/>
    <property type="match status" value="1"/>
</dbReference>
<comment type="subunit">
    <text evidence="11">The RNAP catalytic core consists of 2 alpha, 1 beta, 1 beta' and 1 omega subunit. When a sigma factor is associated with the core the holoenzyme is formed, which can initiate transcription.</text>
</comment>
<feature type="compositionally biased region" description="Gly residues" evidence="12">
    <location>
        <begin position="77"/>
        <end position="87"/>
    </location>
</feature>
<evidence type="ECO:0000256" key="12">
    <source>
        <dbReference type="SAM" id="MobiDB-lite"/>
    </source>
</evidence>
<evidence type="ECO:0000256" key="9">
    <source>
        <dbReference type="ARBA" id="ARBA00030998"/>
    </source>
</evidence>
<dbReference type="EC" id="2.7.7.6" evidence="2 11"/>
<evidence type="ECO:0000256" key="6">
    <source>
        <dbReference type="ARBA" id="ARBA00022695"/>
    </source>
</evidence>
<proteinExistence type="inferred from homology"/>
<dbReference type="Pfam" id="PF01192">
    <property type="entry name" value="RNA_pol_Rpb6"/>
    <property type="match status" value="1"/>
</dbReference>
<dbReference type="GO" id="GO:0006351">
    <property type="term" value="P:DNA-templated transcription"/>
    <property type="evidence" value="ECO:0007669"/>
    <property type="project" value="UniProtKB-UniRule"/>
</dbReference>
<evidence type="ECO:0000256" key="2">
    <source>
        <dbReference type="ARBA" id="ARBA00012418"/>
    </source>
</evidence>
<dbReference type="Proteomes" id="UP000001868">
    <property type="component" value="Chromosome"/>
</dbReference>
<name>B4RCV5_PHEZH</name>
<dbReference type="HAMAP" id="MF_00366">
    <property type="entry name" value="RNApol_bact_RpoZ"/>
    <property type="match status" value="1"/>
</dbReference>
<evidence type="ECO:0000256" key="1">
    <source>
        <dbReference type="ARBA" id="ARBA00006711"/>
    </source>
</evidence>
<keyword evidence="14" id="KW-1185">Reference proteome</keyword>
<dbReference type="Gene3D" id="3.90.940.10">
    <property type="match status" value="1"/>
</dbReference>
<evidence type="ECO:0000256" key="10">
    <source>
        <dbReference type="ARBA" id="ARBA00048552"/>
    </source>
</evidence>
<dbReference type="eggNOG" id="COG1758">
    <property type="taxonomic scope" value="Bacteria"/>
</dbReference>
<dbReference type="InterPro" id="IPR003716">
    <property type="entry name" value="DNA-dir_RNA_pol_omega"/>
</dbReference>
<evidence type="ECO:0000256" key="4">
    <source>
        <dbReference type="ARBA" id="ARBA00022478"/>
    </source>
</evidence>
<comment type="similarity">
    <text evidence="1 11">Belongs to the RNA polymerase subunit omega family.</text>
</comment>
<feature type="compositionally biased region" description="Low complexity" evidence="12">
    <location>
        <begin position="88"/>
        <end position="107"/>
    </location>
</feature>
<dbReference type="HOGENOM" id="CLU_1073043_0_0_5"/>
<reference evidence="13 14" key="1">
    <citation type="journal article" date="2008" name="BMC Genomics">
        <title>Complete genome of Phenylobacterium zucineum - a novel facultative intracellular bacterium isolated from human erythroleukemia cell line K562.</title>
        <authorList>
            <person name="Luo Y."/>
            <person name="Xu X."/>
            <person name="Ding Z."/>
            <person name="Liu Z."/>
            <person name="Zhang B."/>
            <person name="Yan Z."/>
            <person name="Sun J."/>
            <person name="Hu S."/>
            <person name="Hu X."/>
        </authorList>
    </citation>
    <scope>NUCLEOTIDE SEQUENCE [LARGE SCALE GENOMIC DNA]</scope>
    <source>
        <strain evidence="13 14">HLK1</strain>
    </source>
</reference>
<keyword evidence="4 11" id="KW-0240">DNA-directed RNA polymerase</keyword>
<dbReference type="SUPFAM" id="SSF63562">
    <property type="entry name" value="RPB6/omega subunit-like"/>
    <property type="match status" value="1"/>
</dbReference>
<feature type="region of interest" description="Disordered" evidence="12">
    <location>
        <begin position="1"/>
        <end position="25"/>
    </location>
</feature>
<evidence type="ECO:0000256" key="3">
    <source>
        <dbReference type="ARBA" id="ARBA00013725"/>
    </source>
</evidence>
<evidence type="ECO:0000256" key="7">
    <source>
        <dbReference type="ARBA" id="ARBA00023163"/>
    </source>
</evidence>
<comment type="catalytic activity">
    <reaction evidence="10 11">
        <text>RNA(n) + a ribonucleoside 5'-triphosphate = RNA(n+1) + diphosphate</text>
        <dbReference type="Rhea" id="RHEA:21248"/>
        <dbReference type="Rhea" id="RHEA-COMP:14527"/>
        <dbReference type="Rhea" id="RHEA-COMP:17342"/>
        <dbReference type="ChEBI" id="CHEBI:33019"/>
        <dbReference type="ChEBI" id="CHEBI:61557"/>
        <dbReference type="ChEBI" id="CHEBI:140395"/>
        <dbReference type="EC" id="2.7.7.6"/>
    </reaction>
</comment>
<evidence type="ECO:0000256" key="11">
    <source>
        <dbReference type="HAMAP-Rule" id="MF_00366"/>
    </source>
</evidence>
<dbReference type="InterPro" id="IPR006110">
    <property type="entry name" value="Pol_omega/Rpo6/RPB6"/>
</dbReference>
<feature type="region of interest" description="Disordered" evidence="12">
    <location>
        <begin position="56"/>
        <end position="107"/>
    </location>
</feature>
<feature type="compositionally biased region" description="Basic residues" evidence="12">
    <location>
        <begin position="62"/>
        <end position="76"/>
    </location>
</feature>
<dbReference type="AlphaFoldDB" id="B4RCV5"/>
<accession>B4RCV5</accession>
<keyword evidence="5 11" id="KW-0808">Transferase</keyword>
<feature type="compositionally biased region" description="Basic residues" evidence="12">
    <location>
        <begin position="8"/>
        <end position="21"/>
    </location>
</feature>
<evidence type="ECO:0000313" key="14">
    <source>
        <dbReference type="Proteomes" id="UP000001868"/>
    </source>
</evidence>
<dbReference type="SMART" id="SM01409">
    <property type="entry name" value="RNA_pol_Rpb6"/>
    <property type="match status" value="1"/>
</dbReference>
<gene>
    <name evidence="11" type="primary">rpoZ</name>
    <name evidence="13" type="ordered locus">PHZ_c1881</name>
</gene>
<keyword evidence="6 11" id="KW-0548">Nucleotidyltransferase</keyword>
<evidence type="ECO:0000256" key="5">
    <source>
        <dbReference type="ARBA" id="ARBA00022679"/>
    </source>
</evidence>
<evidence type="ECO:0000256" key="8">
    <source>
        <dbReference type="ARBA" id="ARBA00029924"/>
    </source>
</evidence>
<dbReference type="KEGG" id="pzu:PHZ_c1881"/>
<dbReference type="GO" id="GO:0003677">
    <property type="term" value="F:DNA binding"/>
    <property type="evidence" value="ECO:0007669"/>
    <property type="project" value="UniProtKB-UniRule"/>
</dbReference>
<dbReference type="EMBL" id="CP000747">
    <property type="protein sequence ID" value="ACG78292.1"/>
    <property type="molecule type" value="Genomic_DNA"/>
</dbReference>
<keyword evidence="7 11" id="KW-0804">Transcription</keyword>
<dbReference type="PANTHER" id="PTHR34476:SF1">
    <property type="entry name" value="DNA-DIRECTED RNA POLYMERASE SUBUNIT OMEGA"/>
    <property type="match status" value="1"/>
</dbReference>
<sequence length="259" mass="28334">MTAGPAARRSRLAAGRPRRRGAGAGLARLAVRRARDRLGRRGRRGVLAPVRPCRLVSGQPARGRRRAAVARHRPRGGRGGGPAGGRGPAAAAHGRARRAPAAAGRAAQRPGGIRAFRRCGVAQWAPRLYFRRFYPRLEDSMARVTVEDCIEKVPNRFSLVLLSAHRARAISAGSQIMVDRDNDKNPVVALREIAEDVVDAEELKETLIGTLQRVDERSEAEEEAETLALLADPTHMQMSELELVRALQSDRDGGQEERY</sequence>
<dbReference type="InterPro" id="IPR036161">
    <property type="entry name" value="RPB6/omega-like_sf"/>
</dbReference>
<organism evidence="13 14">
    <name type="scientific">Phenylobacterium zucineum (strain HLK1)</name>
    <dbReference type="NCBI Taxonomy" id="450851"/>
    <lineage>
        <taxon>Bacteria</taxon>
        <taxon>Pseudomonadati</taxon>
        <taxon>Pseudomonadota</taxon>
        <taxon>Alphaproteobacteria</taxon>
        <taxon>Caulobacterales</taxon>
        <taxon>Caulobacteraceae</taxon>
        <taxon>Phenylobacterium</taxon>
    </lineage>
</organism>
<evidence type="ECO:0000313" key="13">
    <source>
        <dbReference type="EMBL" id="ACG78292.1"/>
    </source>
</evidence>
<dbReference type="GO" id="GO:0003899">
    <property type="term" value="F:DNA-directed RNA polymerase activity"/>
    <property type="evidence" value="ECO:0007669"/>
    <property type="project" value="UniProtKB-UniRule"/>
</dbReference>
<protein>
    <recommendedName>
        <fullName evidence="3 11">DNA-directed RNA polymerase subunit omega</fullName>
        <shortName evidence="11">RNAP omega subunit</shortName>
        <ecNumber evidence="2 11">2.7.7.6</ecNumber>
    </recommendedName>
    <alternativeName>
        <fullName evidence="9 11">RNA polymerase omega subunit</fullName>
    </alternativeName>
    <alternativeName>
        <fullName evidence="8 11">Transcriptase subunit omega</fullName>
    </alternativeName>
</protein>